<dbReference type="AlphaFoldDB" id="A0A1Z5TRD3"/>
<keyword evidence="2" id="KW-1185">Reference proteome</keyword>
<organism evidence="1 2">
    <name type="scientific">Hortaea werneckii EXF-2000</name>
    <dbReference type="NCBI Taxonomy" id="1157616"/>
    <lineage>
        <taxon>Eukaryota</taxon>
        <taxon>Fungi</taxon>
        <taxon>Dikarya</taxon>
        <taxon>Ascomycota</taxon>
        <taxon>Pezizomycotina</taxon>
        <taxon>Dothideomycetes</taxon>
        <taxon>Dothideomycetidae</taxon>
        <taxon>Mycosphaerellales</taxon>
        <taxon>Teratosphaeriaceae</taxon>
        <taxon>Hortaea</taxon>
    </lineage>
</organism>
<evidence type="ECO:0000313" key="1">
    <source>
        <dbReference type="EMBL" id="OTA38538.1"/>
    </source>
</evidence>
<sequence length="66" mass="7065">MSYTLVILFPGNKSIYECSLGSNCILKKAESGRLFNLGAKISSLVLKVVGHRSGGLVLSKASPWKP</sequence>
<proteinExistence type="predicted"/>
<gene>
    <name evidence="1" type="ORF">BTJ68_01651</name>
</gene>
<dbReference type="Proteomes" id="UP000194280">
    <property type="component" value="Unassembled WGS sequence"/>
</dbReference>
<evidence type="ECO:0000313" key="2">
    <source>
        <dbReference type="Proteomes" id="UP000194280"/>
    </source>
</evidence>
<name>A0A1Z5TRD3_HORWE</name>
<dbReference type="EMBL" id="MUNK01000010">
    <property type="protein sequence ID" value="OTA38538.1"/>
    <property type="molecule type" value="Genomic_DNA"/>
</dbReference>
<protein>
    <submittedName>
        <fullName evidence="1">Uncharacterized protein</fullName>
    </submittedName>
</protein>
<accession>A0A1Z5TRD3</accession>
<comment type="caution">
    <text evidence="1">The sequence shown here is derived from an EMBL/GenBank/DDBJ whole genome shotgun (WGS) entry which is preliminary data.</text>
</comment>
<dbReference type="InParanoid" id="A0A1Z5TRD3"/>
<dbReference type="VEuPathDB" id="FungiDB:BTJ68_01651"/>
<reference evidence="1 2" key="1">
    <citation type="submission" date="2017-01" db="EMBL/GenBank/DDBJ databases">
        <title>The recent genome duplication of the halophilic yeast Hortaea werneckii: insights from long-read sequencing.</title>
        <authorList>
            <person name="Sinha S."/>
            <person name="Flibotte S."/>
            <person name="Neira M."/>
            <person name="Lenassi M."/>
            <person name="Gostincar C."/>
            <person name="Stajich J.E."/>
            <person name="Nislow C.E."/>
        </authorList>
    </citation>
    <scope>NUCLEOTIDE SEQUENCE [LARGE SCALE GENOMIC DNA]</scope>
    <source>
        <strain evidence="1 2">EXF-2000</strain>
    </source>
</reference>